<protein>
    <submittedName>
        <fullName evidence="2">Uncharacterized protein</fullName>
    </submittedName>
</protein>
<feature type="compositionally biased region" description="Basic residues" evidence="1">
    <location>
        <begin position="109"/>
        <end position="124"/>
    </location>
</feature>
<name>A0A3L6KWW2_9TRYP</name>
<dbReference type="EMBL" id="QSBY01000013">
    <property type="protein sequence ID" value="RHW67377.1"/>
    <property type="molecule type" value="Genomic_DNA"/>
</dbReference>
<sequence length="124" mass="13660">MSDPTTKRNGYTDKLASAICNSRDNLPTAVPKIASMSAKTLKEDNDMIRIAAELLVQKQVELGSSKPADRGEIQKAIEATYGSDTKALSETFLKTLKQPKVEFKIAGNRNHKASKRSPARQKRN</sequence>
<dbReference type="AlphaFoldDB" id="A0A3L6KWW2"/>
<proteinExistence type="predicted"/>
<dbReference type="Proteomes" id="UP000266743">
    <property type="component" value="Unassembled WGS sequence"/>
</dbReference>
<gene>
    <name evidence="2" type="ORF">DPX39_000010600</name>
</gene>
<feature type="region of interest" description="Disordered" evidence="1">
    <location>
        <begin position="104"/>
        <end position="124"/>
    </location>
</feature>
<evidence type="ECO:0000313" key="3">
    <source>
        <dbReference type="Proteomes" id="UP000266743"/>
    </source>
</evidence>
<evidence type="ECO:0000256" key="1">
    <source>
        <dbReference type="SAM" id="MobiDB-lite"/>
    </source>
</evidence>
<comment type="caution">
    <text evidence="2">The sequence shown here is derived from an EMBL/GenBank/DDBJ whole genome shotgun (WGS) entry which is preliminary data.</text>
</comment>
<evidence type="ECO:0000313" key="2">
    <source>
        <dbReference type="EMBL" id="RHW67377.1"/>
    </source>
</evidence>
<accession>A0A3L6KWW2</accession>
<reference evidence="2 3" key="1">
    <citation type="submission" date="2018-09" db="EMBL/GenBank/DDBJ databases">
        <title>whole genome sequence of T. equiperdum IVM-t1 strain.</title>
        <authorList>
            <person name="Suganuma K."/>
        </authorList>
    </citation>
    <scope>NUCLEOTIDE SEQUENCE [LARGE SCALE GENOMIC DNA]</scope>
    <source>
        <strain evidence="2 3">IVM-t1</strain>
    </source>
</reference>
<organism evidence="2 3">
    <name type="scientific">Trypanosoma brucei equiperdum</name>
    <dbReference type="NCBI Taxonomy" id="630700"/>
    <lineage>
        <taxon>Eukaryota</taxon>
        <taxon>Discoba</taxon>
        <taxon>Euglenozoa</taxon>
        <taxon>Kinetoplastea</taxon>
        <taxon>Metakinetoplastina</taxon>
        <taxon>Trypanosomatida</taxon>
        <taxon>Trypanosomatidae</taxon>
        <taxon>Trypanosoma</taxon>
    </lineage>
</organism>